<feature type="non-terminal residue" evidence="2">
    <location>
        <position position="464"/>
    </location>
</feature>
<reference evidence="2" key="1">
    <citation type="submission" date="2020-04" db="EMBL/GenBank/DDBJ databases">
        <authorList>
            <person name="Zhang T."/>
        </authorList>
    </citation>
    <scope>NUCLEOTIDE SEQUENCE</scope>
    <source>
        <strain evidence="2">HKST-UBA01</strain>
    </source>
</reference>
<organism evidence="2 3">
    <name type="scientific">Eiseniibacteriota bacterium</name>
    <dbReference type="NCBI Taxonomy" id="2212470"/>
    <lineage>
        <taxon>Bacteria</taxon>
        <taxon>Candidatus Eiseniibacteriota</taxon>
    </lineage>
</organism>
<evidence type="ECO:0000313" key="3">
    <source>
        <dbReference type="Proteomes" id="UP000697710"/>
    </source>
</evidence>
<evidence type="ECO:0000313" key="2">
    <source>
        <dbReference type="EMBL" id="MCA9727361.1"/>
    </source>
</evidence>
<dbReference type="AlphaFoldDB" id="A0A956RNB8"/>
<comment type="caution">
    <text evidence="2">The sequence shown here is derived from an EMBL/GenBank/DDBJ whole genome shotgun (WGS) entry which is preliminary data.</text>
</comment>
<accession>A0A956RNB8</accession>
<keyword evidence="1" id="KW-0732">Signal</keyword>
<dbReference type="SUPFAM" id="SSF55486">
    <property type="entry name" value="Metalloproteases ('zincins'), catalytic domain"/>
    <property type="match status" value="1"/>
</dbReference>
<dbReference type="EMBL" id="JAGQHR010000151">
    <property type="protein sequence ID" value="MCA9727361.1"/>
    <property type="molecule type" value="Genomic_DNA"/>
</dbReference>
<reference evidence="2" key="2">
    <citation type="journal article" date="2021" name="Microbiome">
        <title>Successional dynamics and alternative stable states in a saline activated sludge microbial community over 9 years.</title>
        <authorList>
            <person name="Wang Y."/>
            <person name="Ye J."/>
            <person name="Ju F."/>
            <person name="Liu L."/>
            <person name="Boyd J.A."/>
            <person name="Deng Y."/>
            <person name="Parks D.H."/>
            <person name="Jiang X."/>
            <person name="Yin X."/>
            <person name="Woodcroft B.J."/>
            <person name="Tyson G.W."/>
            <person name="Hugenholtz P."/>
            <person name="Polz M.F."/>
            <person name="Zhang T."/>
        </authorList>
    </citation>
    <scope>NUCLEOTIDE SEQUENCE</scope>
    <source>
        <strain evidence="2">HKST-UBA01</strain>
    </source>
</reference>
<proteinExistence type="predicted"/>
<sequence>MKQVGTRFNPWVLPFLGGVLLVAASSARADEVDRIREKCGELARAIISERYDHLAEAKDSSLGRVYKDFDYLLKDSKTSILADATKSASDPAQKHRLERLHEFLMGERIFYAVAPNWDTAESYARSASMAVSGSDVELNLNSFEQMLANADNRSNRRIWYLASRDLRENANVFKLNLYLDLDRKAQELVGTDYDTFLATRYEIDPAALEALCQQVLDSTQEEYQQLLQAVVPVAIDGMTVEDLREYDVPYLLRMHQLDDTFEDGKYENVAGKWLKDFGLDLKNARKLRISDESRIGKSPEPWTFPIANGEDTRISINPLGGFPDYWNLFGQLGSAYFYYNIDANLPLSDQRFGSPVLPMTYAALFQSVLLRPEWRDKYLKVKEPQQVDEAVRLRSLFDLREAAARYLFYRKMYSDSETPPSAYTEMMQSAMTWNQGATEEANYLLADDMHTSGMRGLASLRAAQ</sequence>
<feature type="signal peptide" evidence="1">
    <location>
        <begin position="1"/>
        <end position="29"/>
    </location>
</feature>
<dbReference type="Proteomes" id="UP000697710">
    <property type="component" value="Unassembled WGS sequence"/>
</dbReference>
<name>A0A956RNB8_UNCEI</name>
<protein>
    <recommendedName>
        <fullName evidence="4">DUF885 domain-containing protein</fullName>
    </recommendedName>
</protein>
<evidence type="ECO:0000256" key="1">
    <source>
        <dbReference type="SAM" id="SignalP"/>
    </source>
</evidence>
<evidence type="ECO:0008006" key="4">
    <source>
        <dbReference type="Google" id="ProtNLM"/>
    </source>
</evidence>
<feature type="chain" id="PRO_5038074030" description="DUF885 domain-containing protein" evidence="1">
    <location>
        <begin position="30"/>
        <end position="464"/>
    </location>
</feature>
<gene>
    <name evidence="2" type="ORF">KC729_06735</name>
</gene>